<keyword evidence="6 10" id="KW-0067">ATP-binding</keyword>
<keyword evidence="8" id="KW-0829">Tyrosine-protein kinase</keyword>
<evidence type="ECO:0000256" key="3">
    <source>
        <dbReference type="ARBA" id="ARBA00022679"/>
    </source>
</evidence>
<dbReference type="PROSITE" id="PS00109">
    <property type="entry name" value="PROTEIN_KINASE_TYR"/>
    <property type="match status" value="1"/>
</dbReference>
<keyword evidence="11" id="KW-1133">Transmembrane helix</keyword>
<reference evidence="15" key="1">
    <citation type="submission" date="2021-06" db="EMBL/GenBank/DDBJ databases">
        <authorList>
            <person name="Hodson N. C."/>
            <person name="Mongue J. A."/>
            <person name="Jaron S. K."/>
        </authorList>
    </citation>
    <scope>NUCLEOTIDE SEQUENCE</scope>
</reference>
<sequence>MLQFFMVTAVLWKIIGISAEICPEDPEIRIWKAYPEANYTVIHPNNTYPSGNVPDQVVYFSEPSNLILQCSSRHPILWDFGLDIKLNQHRYIRPTRTAEDVFNITSYCFRINLFLYRLNNATGKYTCRMLNEQKNTSFFLYMQNHESQAFINAGAAKVISKPRIIDNWLQVPCITYNPWVPVELYINDSVKIEIESNSLRWNPLEGFWLKINEKPNCTTPCFFTCRAGGNYSGKDNVHILRAETSATPPAIDLKIEGGDFKCSVPPGQHVKELGFKRCSNIMECYNAGKTPLTSSDRHSRDCDSVPSNEVICRKVQPPPIDTNSVTTGMVKCTAGASRYSEDVTVSTYRFYRQPSGLIAILSFEQLQEIFTNGSSWPRFSFHTSSFLSIKTEIRSVYYVGESVTMECRASTFLLAEGIEWVFGLANGEKAGKKQIAFSSTFEIDSIRPEFEMRSTITFRLWSPEVTSINCMGPTWTNYGWINATKNIKVVVGEKPSFVKNGETLQKVFYVGDKNTRISCMADGDPKPTITWTMNGKDLPPGVRMNNSIDENVSSKTEKSVLIFTTVTDSMKGQFTCRASNFAGAESQTYVVDVKGNKGPLIGMIVGATIAILILITVVVFLYRHLILQRKIIDQFLSDKEMEEFFYGMPELVKNKDNVTSEYSQFLPYKKEYEILPTNIEIEKEVVLGSGQYGMVFKGKLVIEEHQRSVAVKTVKPSADKEFVKALLSEIKIMMTIGSHPSVVNFIGALTQDLRDGKLLIVVEFCENGSLEKYLRKYRNNYIDQIQDDVIVVPESELDNSTQCYETCEKKPLDTRTLVTWAYEIASGMEYLATKKVIHADMACRNILVTDHRTVKITDFGLSRQLYESSDYVKKTQVPLPWRWMAIESLKDMNFSIYSDIWSYGVTLWEIFSLGAVPYPGYNWDQDFLKKLESGLRVDKPEFATSQIYTAMLNCMELDPEQRLTFTNVKKFFEGLIQSFNPYHADGYCKI</sequence>
<dbReference type="GO" id="GO:0043235">
    <property type="term" value="C:receptor complex"/>
    <property type="evidence" value="ECO:0007669"/>
    <property type="project" value="TreeGrafter"/>
</dbReference>
<dbReference type="InterPro" id="IPR050122">
    <property type="entry name" value="RTK"/>
</dbReference>
<dbReference type="FunFam" id="1.10.510.10:FF:001512">
    <property type="entry name" value="Receptor tyrosine-protein kinase erbB-2"/>
    <property type="match status" value="1"/>
</dbReference>
<proteinExistence type="predicted"/>
<evidence type="ECO:0000256" key="8">
    <source>
        <dbReference type="ARBA" id="ARBA00023137"/>
    </source>
</evidence>
<dbReference type="Proteomes" id="UP000708208">
    <property type="component" value="Unassembled WGS sequence"/>
</dbReference>
<dbReference type="FunFam" id="3.30.200.20:FF:000586">
    <property type="entry name" value="Receptor protein-tyrosine kinase"/>
    <property type="match status" value="1"/>
</dbReference>
<gene>
    <name evidence="15" type="ORF">AFUS01_LOCUS38280</name>
</gene>
<dbReference type="AlphaFoldDB" id="A0A8J2L3Y5"/>
<keyword evidence="3" id="KW-0808">Transferase</keyword>
<dbReference type="InterPro" id="IPR000719">
    <property type="entry name" value="Prot_kinase_dom"/>
</dbReference>
<dbReference type="SMART" id="SM00408">
    <property type="entry name" value="IGc2"/>
    <property type="match status" value="1"/>
</dbReference>
<keyword evidence="11" id="KW-0812">Transmembrane</keyword>
<evidence type="ECO:0000256" key="11">
    <source>
        <dbReference type="SAM" id="Phobius"/>
    </source>
</evidence>
<feature type="domain" description="Ig-like" evidence="14">
    <location>
        <begin position="463"/>
        <end position="592"/>
    </location>
</feature>
<evidence type="ECO:0000259" key="14">
    <source>
        <dbReference type="PROSITE" id="PS50835"/>
    </source>
</evidence>
<dbReference type="GO" id="GO:0030182">
    <property type="term" value="P:neuron differentiation"/>
    <property type="evidence" value="ECO:0007669"/>
    <property type="project" value="UniProtKB-ARBA"/>
</dbReference>
<evidence type="ECO:0000256" key="7">
    <source>
        <dbReference type="ARBA" id="ARBA00023136"/>
    </source>
</evidence>
<dbReference type="InterPro" id="IPR003598">
    <property type="entry name" value="Ig_sub2"/>
</dbReference>
<feature type="transmembrane region" description="Helical" evidence="11">
    <location>
        <begin position="600"/>
        <end position="622"/>
    </location>
</feature>
<dbReference type="InterPro" id="IPR008266">
    <property type="entry name" value="Tyr_kinase_AS"/>
</dbReference>
<keyword evidence="4 10" id="KW-0547">Nucleotide-binding</keyword>
<dbReference type="OrthoDB" id="3256376at2759"/>
<evidence type="ECO:0000256" key="12">
    <source>
        <dbReference type="SAM" id="SignalP"/>
    </source>
</evidence>
<dbReference type="PIRSF" id="PIRSF000615">
    <property type="entry name" value="TyrPK_CSF1-R"/>
    <property type="match status" value="1"/>
</dbReference>
<dbReference type="GO" id="GO:0050793">
    <property type="term" value="P:regulation of developmental process"/>
    <property type="evidence" value="ECO:0007669"/>
    <property type="project" value="UniProtKB-ARBA"/>
</dbReference>
<dbReference type="PROSITE" id="PS50835">
    <property type="entry name" value="IG_LIKE"/>
    <property type="match status" value="1"/>
</dbReference>
<dbReference type="EMBL" id="CAJVCH010547203">
    <property type="protein sequence ID" value="CAG7828347.1"/>
    <property type="molecule type" value="Genomic_DNA"/>
</dbReference>
<evidence type="ECO:0000256" key="2">
    <source>
        <dbReference type="ARBA" id="ARBA00004308"/>
    </source>
</evidence>
<dbReference type="CDD" id="cd00192">
    <property type="entry name" value="PTKc"/>
    <property type="match status" value="1"/>
</dbReference>
<dbReference type="Pfam" id="PF07714">
    <property type="entry name" value="PK_Tyr_Ser-Thr"/>
    <property type="match status" value="1"/>
</dbReference>
<dbReference type="Pfam" id="PF13927">
    <property type="entry name" value="Ig_3"/>
    <property type="match status" value="1"/>
</dbReference>
<dbReference type="PROSITE" id="PS50011">
    <property type="entry name" value="PROTEIN_KINASE_DOM"/>
    <property type="match status" value="1"/>
</dbReference>
<dbReference type="GO" id="GO:0005524">
    <property type="term" value="F:ATP binding"/>
    <property type="evidence" value="ECO:0007669"/>
    <property type="project" value="UniProtKB-UniRule"/>
</dbReference>
<comment type="catalytic activity">
    <reaction evidence="9">
        <text>L-tyrosyl-[protein] + ATP = O-phospho-L-tyrosyl-[protein] + ADP + H(+)</text>
        <dbReference type="Rhea" id="RHEA:10596"/>
        <dbReference type="Rhea" id="RHEA-COMP:10136"/>
        <dbReference type="Rhea" id="RHEA-COMP:20101"/>
        <dbReference type="ChEBI" id="CHEBI:15378"/>
        <dbReference type="ChEBI" id="CHEBI:30616"/>
        <dbReference type="ChEBI" id="CHEBI:46858"/>
        <dbReference type="ChEBI" id="CHEBI:61978"/>
        <dbReference type="ChEBI" id="CHEBI:456216"/>
        <dbReference type="EC" id="2.7.10.1"/>
    </reaction>
</comment>
<accession>A0A8J2L3Y5</accession>
<comment type="caution">
    <text evidence="15">The sequence shown here is derived from an EMBL/GenBank/DDBJ whole genome shotgun (WGS) entry which is preliminary data.</text>
</comment>
<evidence type="ECO:0000256" key="9">
    <source>
        <dbReference type="ARBA" id="ARBA00051243"/>
    </source>
</evidence>
<name>A0A8J2L3Y5_9HEXA</name>
<dbReference type="PANTHER" id="PTHR24416:SF600">
    <property type="entry name" value="PDGF- AND VEGF-RECEPTOR RELATED, ISOFORM J"/>
    <property type="match status" value="1"/>
</dbReference>
<evidence type="ECO:0000256" key="5">
    <source>
        <dbReference type="ARBA" id="ARBA00022777"/>
    </source>
</evidence>
<feature type="chain" id="PRO_5035194067" description="Receptor protein-tyrosine kinase" evidence="12">
    <location>
        <begin position="20"/>
        <end position="990"/>
    </location>
</feature>
<feature type="domain" description="Protein kinase" evidence="13">
    <location>
        <begin position="681"/>
        <end position="972"/>
    </location>
</feature>
<evidence type="ECO:0000256" key="6">
    <source>
        <dbReference type="ARBA" id="ARBA00022840"/>
    </source>
</evidence>
<dbReference type="GO" id="GO:0012505">
    <property type="term" value="C:endomembrane system"/>
    <property type="evidence" value="ECO:0007669"/>
    <property type="project" value="UniProtKB-SubCell"/>
</dbReference>
<dbReference type="InterPro" id="IPR007110">
    <property type="entry name" value="Ig-like_dom"/>
</dbReference>
<dbReference type="PROSITE" id="PS00107">
    <property type="entry name" value="PROTEIN_KINASE_ATP"/>
    <property type="match status" value="1"/>
</dbReference>
<evidence type="ECO:0000256" key="1">
    <source>
        <dbReference type="ARBA" id="ARBA00004167"/>
    </source>
</evidence>
<dbReference type="GO" id="GO:0007169">
    <property type="term" value="P:cell surface receptor protein tyrosine kinase signaling pathway"/>
    <property type="evidence" value="ECO:0007669"/>
    <property type="project" value="TreeGrafter"/>
</dbReference>
<evidence type="ECO:0000313" key="16">
    <source>
        <dbReference type="Proteomes" id="UP000708208"/>
    </source>
</evidence>
<dbReference type="InterPro" id="IPR001245">
    <property type="entry name" value="Ser-Thr/Tyr_kinase_cat_dom"/>
</dbReference>
<dbReference type="PANTHER" id="PTHR24416">
    <property type="entry name" value="TYROSINE-PROTEIN KINASE RECEPTOR"/>
    <property type="match status" value="1"/>
</dbReference>
<dbReference type="GO" id="GO:0005886">
    <property type="term" value="C:plasma membrane"/>
    <property type="evidence" value="ECO:0007669"/>
    <property type="project" value="TreeGrafter"/>
</dbReference>
<evidence type="ECO:0000259" key="13">
    <source>
        <dbReference type="PROSITE" id="PS50011"/>
    </source>
</evidence>
<evidence type="ECO:0000256" key="4">
    <source>
        <dbReference type="ARBA" id="ARBA00022741"/>
    </source>
</evidence>
<protein>
    <recommendedName>
        <fullName evidence="17">Receptor protein-tyrosine kinase</fullName>
    </recommendedName>
</protein>
<organism evidence="15 16">
    <name type="scientific">Allacma fusca</name>
    <dbReference type="NCBI Taxonomy" id="39272"/>
    <lineage>
        <taxon>Eukaryota</taxon>
        <taxon>Metazoa</taxon>
        <taxon>Ecdysozoa</taxon>
        <taxon>Arthropoda</taxon>
        <taxon>Hexapoda</taxon>
        <taxon>Collembola</taxon>
        <taxon>Symphypleona</taxon>
        <taxon>Sminthuridae</taxon>
        <taxon>Allacma</taxon>
    </lineage>
</organism>
<keyword evidence="7 11" id="KW-0472">Membrane</keyword>
<dbReference type="GO" id="GO:0048468">
    <property type="term" value="P:cell development"/>
    <property type="evidence" value="ECO:0007669"/>
    <property type="project" value="UniProtKB-ARBA"/>
</dbReference>
<dbReference type="CDD" id="cd00096">
    <property type="entry name" value="Ig"/>
    <property type="match status" value="1"/>
</dbReference>
<keyword evidence="16" id="KW-1185">Reference proteome</keyword>
<dbReference type="GO" id="GO:0004714">
    <property type="term" value="F:transmembrane receptor protein tyrosine kinase activity"/>
    <property type="evidence" value="ECO:0007669"/>
    <property type="project" value="UniProtKB-EC"/>
</dbReference>
<keyword evidence="12" id="KW-0732">Signal</keyword>
<evidence type="ECO:0000256" key="10">
    <source>
        <dbReference type="PROSITE-ProRule" id="PRU10141"/>
    </source>
</evidence>
<comment type="subcellular location">
    <subcellularLocation>
        <location evidence="2">Endomembrane system</location>
    </subcellularLocation>
    <subcellularLocation>
        <location evidence="1">Membrane</location>
        <topology evidence="1">Single-pass membrane protein</topology>
    </subcellularLocation>
</comment>
<keyword evidence="5" id="KW-0418">Kinase</keyword>
<evidence type="ECO:0000313" key="15">
    <source>
        <dbReference type="EMBL" id="CAG7828347.1"/>
    </source>
</evidence>
<feature type="binding site" evidence="10">
    <location>
        <position position="712"/>
    </location>
    <ligand>
        <name>ATP</name>
        <dbReference type="ChEBI" id="CHEBI:30616"/>
    </ligand>
</feature>
<feature type="signal peptide" evidence="12">
    <location>
        <begin position="1"/>
        <end position="19"/>
    </location>
</feature>
<dbReference type="InterPro" id="IPR017441">
    <property type="entry name" value="Protein_kinase_ATP_BS"/>
</dbReference>
<dbReference type="GO" id="GO:0051130">
    <property type="term" value="P:positive regulation of cellular component organization"/>
    <property type="evidence" value="ECO:0007669"/>
    <property type="project" value="UniProtKB-ARBA"/>
</dbReference>
<evidence type="ECO:0008006" key="17">
    <source>
        <dbReference type="Google" id="ProtNLM"/>
    </source>
</evidence>